<dbReference type="VEuPathDB" id="CryptoDB:Vbra_18553"/>
<dbReference type="OMA" id="WERDNDN"/>
<feature type="compositionally biased region" description="Low complexity" evidence="3">
    <location>
        <begin position="535"/>
        <end position="586"/>
    </location>
</feature>
<evidence type="ECO:0000256" key="1">
    <source>
        <dbReference type="ARBA" id="ARBA00049360"/>
    </source>
</evidence>
<dbReference type="InterPro" id="IPR043129">
    <property type="entry name" value="ATPase_NBD"/>
</dbReference>
<feature type="compositionally biased region" description="Basic residues" evidence="3">
    <location>
        <begin position="186"/>
        <end position="197"/>
    </location>
</feature>
<comment type="similarity">
    <text evidence="2">Belongs to the actin family.</text>
</comment>
<feature type="region of interest" description="Disordered" evidence="3">
    <location>
        <begin position="185"/>
        <end position="219"/>
    </location>
</feature>
<feature type="compositionally biased region" description="Polar residues" evidence="3">
    <location>
        <begin position="486"/>
        <end position="498"/>
    </location>
</feature>
<gene>
    <name evidence="4" type="ORF">Vbra_18553</name>
</gene>
<reference evidence="4 5" key="1">
    <citation type="submission" date="2014-11" db="EMBL/GenBank/DDBJ databases">
        <authorList>
            <person name="Zhu J."/>
            <person name="Qi W."/>
            <person name="Song R."/>
        </authorList>
    </citation>
    <scope>NUCLEOTIDE SEQUENCE [LARGE SCALE GENOMIC DNA]</scope>
</reference>
<feature type="compositionally biased region" description="Low complexity" evidence="3">
    <location>
        <begin position="424"/>
        <end position="451"/>
    </location>
</feature>
<dbReference type="SUPFAM" id="SSF53067">
    <property type="entry name" value="Actin-like ATPase domain"/>
    <property type="match status" value="2"/>
</dbReference>
<evidence type="ECO:0000256" key="2">
    <source>
        <dbReference type="RuleBase" id="RU000487"/>
    </source>
</evidence>
<evidence type="ECO:0000256" key="3">
    <source>
        <dbReference type="SAM" id="MobiDB-lite"/>
    </source>
</evidence>
<name>A0A0G4GS30_VITBC</name>
<organism evidence="4 5">
    <name type="scientific">Vitrella brassicaformis (strain CCMP3155)</name>
    <dbReference type="NCBI Taxonomy" id="1169540"/>
    <lineage>
        <taxon>Eukaryota</taxon>
        <taxon>Sar</taxon>
        <taxon>Alveolata</taxon>
        <taxon>Colpodellida</taxon>
        <taxon>Vitrellaceae</taxon>
        <taxon>Vitrella</taxon>
    </lineage>
</organism>
<dbReference type="Proteomes" id="UP000041254">
    <property type="component" value="Unassembled WGS sequence"/>
</dbReference>
<dbReference type="Pfam" id="PF00022">
    <property type="entry name" value="Actin"/>
    <property type="match status" value="1"/>
</dbReference>
<dbReference type="InParanoid" id="A0A0G4GS30"/>
<dbReference type="CDD" id="cd10207">
    <property type="entry name" value="ASKHA_NBD_Arp10"/>
    <property type="match status" value="1"/>
</dbReference>
<sequence>MDYYWSVEKTCVVIDLGRAFTKCGFATEAAPRHIFRTPELIQEVKTDTVTSTASFERWVQVFEELFKNVFFFYLQANPKERRVIICDKVCSPRPMREAISKVLFEKLAVPAIHFVPDLLLPLYLTGLSTGIVIDCGYEETRILPICECVPLYSAFTTARVGGRHVDEKLREALLAYAKENPSNVKRPAKGWAGRRKSTPMSSPSASQEEPTPEAAEEPPLTLTDMVGSLDDVTLEDIKMRCCYVRYRLADGGKCVLETSKDIKYPLHCDQAIPIKAATRWGVCEVLWDESGERTNIQEGIIQMLEKCPVDIRKSLVQNIVVCGGTASLPGFLPRMALELKMAFESDSRLHHVCERVEFSLPQFPPASLIWVGGAIYGSMEGVAEYSAAQYQKGVKTPDWAAFTLVQQPVQPPPSADSPTNIGVPPAGSGLAPPALSSSPQKTSSSLLASSPAGGGSGGLTLPMAESPQGSNQDSNVVEEQEALPSPSRSQETPASMSVPSPGADAAKADAEGVGGGEGAGAPSAQPEAGRDTDTGAEGTQAAPAAAPAPAAEGAGRTGTRSNIAPRPAGAPSRTSASTRSSGAAAGRRGRRDDATT</sequence>
<dbReference type="SMART" id="SM00268">
    <property type="entry name" value="ACTIN"/>
    <property type="match status" value="1"/>
</dbReference>
<dbReference type="Gene3D" id="3.30.420.40">
    <property type="match status" value="4"/>
</dbReference>
<evidence type="ECO:0000313" key="4">
    <source>
        <dbReference type="EMBL" id="CEM33419.1"/>
    </source>
</evidence>
<dbReference type="OrthoDB" id="337660at2759"/>
<dbReference type="InterPro" id="IPR004000">
    <property type="entry name" value="Actin"/>
</dbReference>
<dbReference type="PANTHER" id="PTHR11937">
    <property type="entry name" value="ACTIN"/>
    <property type="match status" value="1"/>
</dbReference>
<accession>A0A0G4GS30</accession>
<proteinExistence type="inferred from homology"/>
<evidence type="ECO:0000313" key="5">
    <source>
        <dbReference type="Proteomes" id="UP000041254"/>
    </source>
</evidence>
<dbReference type="Gene3D" id="3.90.640.10">
    <property type="entry name" value="Actin, Chain A, domain 4"/>
    <property type="match status" value="2"/>
</dbReference>
<feature type="region of interest" description="Disordered" evidence="3">
    <location>
        <begin position="408"/>
        <end position="596"/>
    </location>
</feature>
<keyword evidence="5" id="KW-1185">Reference proteome</keyword>
<dbReference type="AlphaFoldDB" id="A0A0G4GS30"/>
<protein>
    <submittedName>
        <fullName evidence="4">Uncharacterized protein</fullName>
    </submittedName>
</protein>
<dbReference type="EMBL" id="CDMY01000781">
    <property type="protein sequence ID" value="CEM33419.1"/>
    <property type="molecule type" value="Genomic_DNA"/>
</dbReference>
<comment type="catalytic activity">
    <reaction evidence="1">
        <text>ATP + H2O = ADP + phosphate + H(+)</text>
        <dbReference type="Rhea" id="RHEA:13065"/>
        <dbReference type="ChEBI" id="CHEBI:15377"/>
        <dbReference type="ChEBI" id="CHEBI:15378"/>
        <dbReference type="ChEBI" id="CHEBI:30616"/>
        <dbReference type="ChEBI" id="CHEBI:43474"/>
        <dbReference type="ChEBI" id="CHEBI:456216"/>
    </reaction>
</comment>
<dbReference type="PhylomeDB" id="A0A0G4GS30"/>
<dbReference type="STRING" id="1169540.A0A0G4GS30"/>